<proteinExistence type="predicted"/>
<dbReference type="WBParaSite" id="RSKR_0001147300.1">
    <property type="protein sequence ID" value="RSKR_0001147300.1"/>
    <property type="gene ID" value="RSKR_0001147300"/>
</dbReference>
<dbReference type="Proteomes" id="UP000095286">
    <property type="component" value="Unplaced"/>
</dbReference>
<reference evidence="2" key="1">
    <citation type="submission" date="2016-11" db="UniProtKB">
        <authorList>
            <consortium name="WormBaseParasite"/>
        </authorList>
    </citation>
    <scope>IDENTIFICATION</scope>
    <source>
        <strain evidence="2">KR3021</strain>
    </source>
</reference>
<protein>
    <submittedName>
        <fullName evidence="2">3-dehydrosphinganine reductase</fullName>
    </submittedName>
</protein>
<organism evidence="1 2">
    <name type="scientific">Rhabditophanes sp. KR3021</name>
    <dbReference type="NCBI Taxonomy" id="114890"/>
    <lineage>
        <taxon>Eukaryota</taxon>
        <taxon>Metazoa</taxon>
        <taxon>Ecdysozoa</taxon>
        <taxon>Nematoda</taxon>
        <taxon>Chromadorea</taxon>
        <taxon>Rhabditida</taxon>
        <taxon>Tylenchina</taxon>
        <taxon>Panagrolaimomorpha</taxon>
        <taxon>Strongyloidoidea</taxon>
        <taxon>Alloionematidae</taxon>
        <taxon>Rhabditophanes</taxon>
    </lineage>
</organism>
<sequence length="332" mass="36505">MIWPIFIVPLAILIILVGVVYYSLGKRTKIQFVGKHALITGGSKGIGKELARELILKKCNVSIVARNENDLKEACKELNEISEKKGYVNKANWYSADMGGSSESIEKVIRNAEEKFGSVDILINNAGVSTQAAFCDLPIDAFEKQMKINYLSGVFASRAVIDGMKRKKSGTISFVSSAAGQCAIWGYTAYAPSKFAVKGFAEALNMELSPFNINVSVLYPPNTNTSGFAVELKEMPEELKIIGSSAGLFEPDFVAKELIKNIEEGEFATNIGLDGWMLGHLTSGASPEKNLISAFTQIMFSGLFRLILLCYIGYFNRVVENLHDKKEKIKKQ</sequence>
<evidence type="ECO:0000313" key="2">
    <source>
        <dbReference type="WBParaSite" id="RSKR_0001147300.1"/>
    </source>
</evidence>
<accession>A0AC35UIF9</accession>
<name>A0AC35UIF9_9BILA</name>
<evidence type="ECO:0000313" key="1">
    <source>
        <dbReference type="Proteomes" id="UP000095286"/>
    </source>
</evidence>